<evidence type="ECO:0000256" key="1">
    <source>
        <dbReference type="SAM" id="Coils"/>
    </source>
</evidence>
<evidence type="ECO:0000313" key="2">
    <source>
        <dbReference type="EMBL" id="SDJ61595.1"/>
    </source>
</evidence>
<dbReference type="EMBL" id="FNFD01000002">
    <property type="protein sequence ID" value="SDJ61595.1"/>
    <property type="molecule type" value="Genomic_DNA"/>
</dbReference>
<reference evidence="2 3" key="1">
    <citation type="submission" date="2016-10" db="EMBL/GenBank/DDBJ databases">
        <authorList>
            <person name="de Groot N.N."/>
        </authorList>
    </citation>
    <scope>NUCLEOTIDE SEQUENCE [LARGE SCALE GENOMIC DNA]</scope>
    <source>
        <strain evidence="2 3">JCM 21544</strain>
    </source>
</reference>
<dbReference type="Proteomes" id="UP000198706">
    <property type="component" value="Unassembled WGS sequence"/>
</dbReference>
<accession>A0A1G8V8E6</accession>
<proteinExistence type="predicted"/>
<evidence type="ECO:0000313" key="3">
    <source>
        <dbReference type="Proteomes" id="UP000198706"/>
    </source>
</evidence>
<dbReference type="STRING" id="137658.SAMN05216186_102113"/>
<dbReference type="AlphaFoldDB" id="A0A1G8V8E6"/>
<name>A0A1G8V8E6_9PSED</name>
<keyword evidence="1" id="KW-0175">Coiled coil</keyword>
<sequence>MNFVNNWSQAIALAAGATSADLDLPDGTYRLTLADWPASATRWEIVTAVVTGGVAELARGQELTDDQEWPEGSVIYCSLTAGVLTSLLLRIETLETAVADLTERVVALEGIVITSPGSGPVWGFSPSFGVGSISPAGATVYPDGTLGGNGQILALAWGDDYPYYGNLELRVSGNYEVWPDVASLPFDTLTIGTTTFNKADLEIIGYGDDISAFGWFSVSPNPFAAGRNKITFS</sequence>
<protein>
    <submittedName>
        <fullName evidence="2">Uncharacterized protein</fullName>
    </submittedName>
</protein>
<gene>
    <name evidence="2" type="ORF">SAMN05216186_102113</name>
</gene>
<feature type="coiled-coil region" evidence="1">
    <location>
        <begin position="84"/>
        <end position="111"/>
    </location>
</feature>
<dbReference type="RefSeq" id="WP_084336939.1">
    <property type="nucleotide sequence ID" value="NZ_FNFD01000002.1"/>
</dbReference>
<organism evidence="2 3">
    <name type="scientific">Pseudomonas indica</name>
    <dbReference type="NCBI Taxonomy" id="137658"/>
    <lineage>
        <taxon>Bacteria</taxon>
        <taxon>Pseudomonadati</taxon>
        <taxon>Pseudomonadota</taxon>
        <taxon>Gammaproteobacteria</taxon>
        <taxon>Pseudomonadales</taxon>
        <taxon>Pseudomonadaceae</taxon>
        <taxon>Pseudomonas</taxon>
    </lineage>
</organism>
<keyword evidence="3" id="KW-1185">Reference proteome</keyword>